<protein>
    <recommendedName>
        <fullName evidence="4">Lipoprotein</fullName>
    </recommendedName>
</protein>
<accession>A0A7T4TW58</accession>
<reference evidence="2 3" key="1">
    <citation type="submission" date="2020-12" db="EMBL/GenBank/DDBJ databases">
        <title>Identification and biosynthesis of polyene macrolides produced by Streptomyces alfalfae Men-myco-93-63.</title>
        <authorList>
            <person name="Liu D."/>
            <person name="Li Y."/>
            <person name="Liu L."/>
            <person name="Han X."/>
            <person name="Shen F."/>
        </authorList>
    </citation>
    <scope>NUCLEOTIDE SEQUENCE [LARGE SCALE GENOMIC DNA]</scope>
    <source>
        <strain evidence="2 3">Men-myco-93-63</strain>
    </source>
</reference>
<name>A0A7T4TW58_9ACTN</name>
<dbReference type="PROSITE" id="PS51257">
    <property type="entry name" value="PROKAR_LIPOPROTEIN"/>
    <property type="match status" value="1"/>
</dbReference>
<feature type="region of interest" description="Disordered" evidence="1">
    <location>
        <begin position="33"/>
        <end position="58"/>
    </location>
</feature>
<dbReference type="Proteomes" id="UP000596130">
    <property type="component" value="Chromosome"/>
</dbReference>
<proteinExistence type="predicted"/>
<evidence type="ECO:0008006" key="4">
    <source>
        <dbReference type="Google" id="ProtNLM"/>
    </source>
</evidence>
<dbReference type="AlphaFoldDB" id="A0A7T4TW58"/>
<evidence type="ECO:0000313" key="2">
    <source>
        <dbReference type="EMBL" id="QQC87545.1"/>
    </source>
</evidence>
<sequence>MDGRSFSRLAGSRAAAALVAVGLAAVCGCGGEGAEGSDTGRPGDHARHSPATAGHPLDDRVVRTVEEGRSVTVTALHGACGDGVEVSAVGTRGRVVLTATVTGRRNGGDRTERARMRQVAVELMPGAASSPYSQAYSEVR</sequence>
<evidence type="ECO:0000256" key="1">
    <source>
        <dbReference type="SAM" id="MobiDB-lite"/>
    </source>
</evidence>
<gene>
    <name evidence="2" type="ORF">I8755_03330</name>
</gene>
<organism evidence="2 3">
    <name type="scientific">Streptomyces alfalfae</name>
    <dbReference type="NCBI Taxonomy" id="1642299"/>
    <lineage>
        <taxon>Bacteria</taxon>
        <taxon>Bacillati</taxon>
        <taxon>Actinomycetota</taxon>
        <taxon>Actinomycetes</taxon>
        <taxon>Kitasatosporales</taxon>
        <taxon>Streptomycetaceae</taxon>
        <taxon>Streptomyces</taxon>
    </lineage>
</organism>
<evidence type="ECO:0000313" key="3">
    <source>
        <dbReference type="Proteomes" id="UP000596130"/>
    </source>
</evidence>
<dbReference type="RefSeq" id="WP_198501697.1">
    <property type="nucleotide sequence ID" value="NZ_CP065959.1"/>
</dbReference>
<dbReference type="EMBL" id="CP065959">
    <property type="protein sequence ID" value="QQC87545.1"/>
    <property type="molecule type" value="Genomic_DNA"/>
</dbReference>